<comment type="caution">
    <text evidence="3">The sequence shown here is derived from an EMBL/GenBank/DDBJ whole genome shotgun (WGS) entry which is preliminary data.</text>
</comment>
<dbReference type="AlphaFoldDB" id="A0ABD5MSA0"/>
<accession>A0ABD5MSA0</accession>
<evidence type="ECO:0000256" key="1">
    <source>
        <dbReference type="SAM" id="MobiDB-lite"/>
    </source>
</evidence>
<dbReference type="Proteomes" id="UP001589595">
    <property type="component" value="Unassembled WGS sequence"/>
</dbReference>
<dbReference type="InterPro" id="IPR058393">
    <property type="entry name" value="DUF8080"/>
</dbReference>
<dbReference type="Pfam" id="PF25256">
    <property type="entry name" value="DUF7857"/>
    <property type="match status" value="1"/>
</dbReference>
<feature type="compositionally biased region" description="Low complexity" evidence="1">
    <location>
        <begin position="168"/>
        <end position="179"/>
    </location>
</feature>
<name>A0ABD5MSA0_9EURY</name>
<organism evidence="3 4">
    <name type="scientific">Halobaculum roseum</name>
    <dbReference type="NCBI Taxonomy" id="2175149"/>
    <lineage>
        <taxon>Archaea</taxon>
        <taxon>Methanobacteriati</taxon>
        <taxon>Methanobacteriota</taxon>
        <taxon>Stenosarchaea group</taxon>
        <taxon>Halobacteria</taxon>
        <taxon>Halobacteriales</taxon>
        <taxon>Haloferacaceae</taxon>
        <taxon>Halobaculum</taxon>
    </lineage>
</organism>
<dbReference type="InterPro" id="IPR057179">
    <property type="entry name" value="DUF7857"/>
</dbReference>
<keyword evidence="4" id="KW-1185">Reference proteome</keyword>
<evidence type="ECO:0000313" key="3">
    <source>
        <dbReference type="EMBL" id="MFB9825335.1"/>
    </source>
</evidence>
<dbReference type="GeneID" id="67211252"/>
<evidence type="ECO:0000259" key="2">
    <source>
        <dbReference type="Pfam" id="PF26296"/>
    </source>
</evidence>
<dbReference type="EMBL" id="JBHMAJ010000009">
    <property type="protein sequence ID" value="MFB9825335.1"/>
    <property type="molecule type" value="Genomic_DNA"/>
</dbReference>
<feature type="domain" description="DUF8080" evidence="2">
    <location>
        <begin position="179"/>
        <end position="249"/>
    </location>
</feature>
<feature type="region of interest" description="Disordered" evidence="1">
    <location>
        <begin position="40"/>
        <end position="60"/>
    </location>
</feature>
<protein>
    <recommendedName>
        <fullName evidence="2">DUF8080 domain-containing protein</fullName>
    </recommendedName>
</protein>
<proteinExistence type="predicted"/>
<reference evidence="3" key="1">
    <citation type="submission" date="2024-09" db="EMBL/GenBank/DDBJ databases">
        <authorList>
            <person name="Sun Q."/>
        </authorList>
    </citation>
    <scope>NUCLEOTIDE SEQUENCE [LARGE SCALE GENOMIC DNA]</scope>
    <source>
        <strain evidence="3">JCM 31273</strain>
    </source>
</reference>
<feature type="region of interest" description="Disordered" evidence="1">
    <location>
        <begin position="104"/>
        <end position="179"/>
    </location>
</feature>
<evidence type="ECO:0000313" key="4">
    <source>
        <dbReference type="Proteomes" id="UP001589595"/>
    </source>
</evidence>
<sequence>MPVTLDSTVTTAGGVALVAVRVRNTEPVARRVRIENRLPGPVLPPRRHGTPEPGWSDDGYDGVVAADSDLALGYACRVAVGERGPSDDHPPSDDAPVELVAVGDPSAAEPDPMDAVIGDLGNHRPPPDAASIAIGAAGPAGAAAAPDRPSDPSGTAATSAHCGESKSPPEATAAPTDVPPAVARYLDTVEGRISRAEAFADGSVADATGLLEADTDPDGLAELVALDATALEGLAARADSLAARAAAVDVPTDALERLA</sequence>
<feature type="compositionally biased region" description="Low complexity" evidence="1">
    <location>
        <begin position="129"/>
        <end position="153"/>
    </location>
</feature>
<dbReference type="RefSeq" id="WP_222921165.1">
    <property type="nucleotide sequence ID" value="NZ_CP082286.1"/>
</dbReference>
<dbReference type="Pfam" id="PF26296">
    <property type="entry name" value="DUF8080"/>
    <property type="match status" value="1"/>
</dbReference>
<gene>
    <name evidence="3" type="ORF">ACFFOL_14285</name>
</gene>